<evidence type="ECO:0008006" key="3">
    <source>
        <dbReference type="Google" id="ProtNLM"/>
    </source>
</evidence>
<sequence length="139" mass="15154">MSVHTPADYLELARAENDSAVLHRLARCPYPFVWQALAANPATALGTLLELSTAQDSAWNDNRLLRLLAEHPSANRIVLRAVRDAVAAKLAEGERPYAAVLALAGRTELAAAEVRQLGALRGASARLRSRLEQHLELRT</sequence>
<accession>A0AB39RT13</accession>
<evidence type="ECO:0000313" key="2">
    <source>
        <dbReference type="EMBL" id="XDQ68372.1"/>
    </source>
</evidence>
<name>A0AB39RT13_9ACTN</name>
<dbReference type="EMBL" id="CP163440">
    <property type="protein sequence ID" value="XDQ68372.1"/>
    <property type="molecule type" value="Genomic_DNA"/>
</dbReference>
<proteinExistence type="predicted"/>
<protein>
    <recommendedName>
        <fullName evidence="3">HEAT repeat domain-containing protein</fullName>
    </recommendedName>
</protein>
<evidence type="ECO:0000313" key="1">
    <source>
        <dbReference type="EMBL" id="XDQ59382.1"/>
    </source>
</evidence>
<gene>
    <name evidence="1" type="ORF">AB5J50_00350</name>
    <name evidence="2" type="ORF">AB5J50_50370</name>
</gene>
<dbReference type="RefSeq" id="WP_369253779.1">
    <property type="nucleotide sequence ID" value="NZ_CP163440.1"/>
</dbReference>
<dbReference type="EMBL" id="CP163440">
    <property type="protein sequence ID" value="XDQ59382.1"/>
    <property type="molecule type" value="Genomic_DNA"/>
</dbReference>
<dbReference type="AlphaFoldDB" id="A0AB39RT13"/>
<organism evidence="1">
    <name type="scientific">Streptomyces sp. R35</name>
    <dbReference type="NCBI Taxonomy" id="3238630"/>
    <lineage>
        <taxon>Bacteria</taxon>
        <taxon>Bacillati</taxon>
        <taxon>Actinomycetota</taxon>
        <taxon>Actinomycetes</taxon>
        <taxon>Kitasatosporales</taxon>
        <taxon>Streptomycetaceae</taxon>
        <taxon>Streptomyces</taxon>
    </lineage>
</organism>
<reference evidence="1" key="1">
    <citation type="submission" date="2024-07" db="EMBL/GenBank/DDBJ databases">
        <authorList>
            <person name="Yu S.T."/>
        </authorList>
    </citation>
    <scope>NUCLEOTIDE SEQUENCE</scope>
    <source>
        <strain evidence="1">R35</strain>
    </source>
</reference>